<dbReference type="OrthoDB" id="3365917at2759"/>
<feature type="transmembrane region" description="Helical" evidence="2">
    <location>
        <begin position="363"/>
        <end position="384"/>
    </location>
</feature>
<name>G4TN31_SERID</name>
<feature type="region of interest" description="Disordered" evidence="1">
    <location>
        <begin position="400"/>
        <end position="462"/>
    </location>
</feature>
<reference evidence="3 4" key="1">
    <citation type="journal article" date="2011" name="PLoS Pathog.">
        <title>Endophytic Life Strategies Decoded by Genome and Transcriptome Analyses of the Mutualistic Root Symbiont Piriformospora indica.</title>
        <authorList>
            <person name="Zuccaro A."/>
            <person name="Lahrmann U."/>
            <person name="Guldener U."/>
            <person name="Langen G."/>
            <person name="Pfiffi S."/>
            <person name="Biedenkopf D."/>
            <person name="Wong P."/>
            <person name="Samans B."/>
            <person name="Grimm C."/>
            <person name="Basiewicz M."/>
            <person name="Murat C."/>
            <person name="Martin F."/>
            <person name="Kogel K.H."/>
        </authorList>
    </citation>
    <scope>NUCLEOTIDE SEQUENCE [LARGE SCALE GENOMIC DNA]</scope>
    <source>
        <strain evidence="3 4">DSM 11827</strain>
    </source>
</reference>
<keyword evidence="4" id="KW-1185">Reference proteome</keyword>
<dbReference type="HOGENOM" id="CLU_591988_0_0_1"/>
<evidence type="ECO:0000256" key="2">
    <source>
        <dbReference type="SAM" id="Phobius"/>
    </source>
</evidence>
<dbReference type="AlphaFoldDB" id="G4TN31"/>
<keyword evidence="2" id="KW-1133">Transmembrane helix</keyword>
<evidence type="ECO:0000256" key="1">
    <source>
        <dbReference type="SAM" id="MobiDB-lite"/>
    </source>
</evidence>
<organism evidence="3 4">
    <name type="scientific">Serendipita indica (strain DSM 11827)</name>
    <name type="common">Root endophyte fungus</name>
    <name type="synonym">Piriformospora indica</name>
    <dbReference type="NCBI Taxonomy" id="1109443"/>
    <lineage>
        <taxon>Eukaryota</taxon>
        <taxon>Fungi</taxon>
        <taxon>Dikarya</taxon>
        <taxon>Basidiomycota</taxon>
        <taxon>Agaricomycotina</taxon>
        <taxon>Agaricomycetes</taxon>
        <taxon>Sebacinales</taxon>
        <taxon>Serendipitaceae</taxon>
        <taxon>Serendipita</taxon>
    </lineage>
</organism>
<keyword evidence="2" id="KW-0472">Membrane</keyword>
<keyword evidence="2" id="KW-0812">Transmembrane</keyword>
<gene>
    <name evidence="3" type="ORF">PIIN_06661</name>
</gene>
<sequence length="462" mass="50557">MGRIQKRDGLSLSNITVPFNNTAYTLHSVERSLVETLWRGPGSDRISVYTWTFAAGGGVPKSAPGNGGANVTTSTVDAFTYGGATRQFIYGSARWGSGFGVLVEDSKAELPFANGYGYRWAPWTSLEMDELHYPFGFWPLSWGRGYSTSGKWRDDDWRPGNTQVVALLKSSDTSKVEWWAMGDSQSMEELLKVLSLPTEKGGCGISGNTPVYKFDPEENNVLHDVSTSSTAVRTNVSITPMTAVQYYRGSSFALGLLGHYDPSSEPNVAAASDGYWARALIDYPAALNRTGSVLENGNATAYQELAREQDSFLQCLNGTIAGTIPIYDSSIEPTGTTIFYMPTSMPRPEVYGPRPSSTSRDSGGIIAGTILAPFLLFLVGFCCWKVQAQKDREKQLRKTAASRRYEEARRVSASRQQQAPLVPQEDADEPLPVYTPKKETEPTPKDPPAQTTLHATNPWSTS</sequence>
<dbReference type="Proteomes" id="UP000007148">
    <property type="component" value="Unassembled WGS sequence"/>
</dbReference>
<dbReference type="EMBL" id="CAFZ01000180">
    <property type="protein sequence ID" value="CCA72724.1"/>
    <property type="molecule type" value="Genomic_DNA"/>
</dbReference>
<comment type="caution">
    <text evidence="3">The sequence shown here is derived from an EMBL/GenBank/DDBJ whole genome shotgun (WGS) entry which is preliminary data.</text>
</comment>
<accession>G4TN31</accession>
<feature type="compositionally biased region" description="Polar residues" evidence="1">
    <location>
        <begin position="449"/>
        <end position="462"/>
    </location>
</feature>
<evidence type="ECO:0000313" key="3">
    <source>
        <dbReference type="EMBL" id="CCA72724.1"/>
    </source>
</evidence>
<evidence type="ECO:0000313" key="4">
    <source>
        <dbReference type="Proteomes" id="UP000007148"/>
    </source>
</evidence>
<protein>
    <submittedName>
        <fullName evidence="3">Uncharacterized protein</fullName>
    </submittedName>
</protein>
<proteinExistence type="predicted"/>
<dbReference type="InParanoid" id="G4TN31"/>